<dbReference type="OrthoDB" id="9805462at2"/>
<comment type="caution">
    <text evidence="4">The sequence shown here is derived from an EMBL/GenBank/DDBJ whole genome shotgun (WGS) entry which is preliminary data.</text>
</comment>
<dbReference type="EMBL" id="VLPL01000001">
    <property type="protein sequence ID" value="TSJ47628.1"/>
    <property type="molecule type" value="Genomic_DNA"/>
</dbReference>
<dbReference type="PROSITE" id="PS01317">
    <property type="entry name" value="SSRP"/>
    <property type="match status" value="1"/>
</dbReference>
<evidence type="ECO:0000313" key="4">
    <source>
        <dbReference type="EMBL" id="TSJ47628.1"/>
    </source>
</evidence>
<organism evidence="4 5">
    <name type="scientific">Fluviicola chungangensis</name>
    <dbReference type="NCBI Taxonomy" id="2597671"/>
    <lineage>
        <taxon>Bacteria</taxon>
        <taxon>Pseudomonadati</taxon>
        <taxon>Bacteroidota</taxon>
        <taxon>Flavobacteriia</taxon>
        <taxon>Flavobacteriales</taxon>
        <taxon>Crocinitomicaceae</taxon>
        <taxon>Fluviicola</taxon>
    </lineage>
</organism>
<reference evidence="4 5" key="1">
    <citation type="submission" date="2019-07" db="EMBL/GenBank/DDBJ databases">
        <authorList>
            <person name="Huq M.A."/>
        </authorList>
    </citation>
    <scope>NUCLEOTIDE SEQUENCE [LARGE SCALE GENOMIC DNA]</scope>
    <source>
        <strain evidence="4 5">MAH-3</strain>
    </source>
</reference>
<dbReference type="CDD" id="cd09294">
    <property type="entry name" value="SmpB"/>
    <property type="match status" value="1"/>
</dbReference>
<proteinExistence type="inferred from homology"/>
<evidence type="ECO:0000256" key="2">
    <source>
        <dbReference type="ARBA" id="ARBA00022884"/>
    </source>
</evidence>
<dbReference type="InterPro" id="IPR023620">
    <property type="entry name" value="SmpB"/>
</dbReference>
<dbReference type="GO" id="GO:0005829">
    <property type="term" value="C:cytosol"/>
    <property type="evidence" value="ECO:0007669"/>
    <property type="project" value="TreeGrafter"/>
</dbReference>
<dbReference type="SUPFAM" id="SSF74982">
    <property type="entry name" value="Small protein B (SmpB)"/>
    <property type="match status" value="1"/>
</dbReference>
<evidence type="ECO:0000313" key="5">
    <source>
        <dbReference type="Proteomes" id="UP000316008"/>
    </source>
</evidence>
<comment type="subcellular location">
    <subcellularLocation>
        <location evidence="3">Cytoplasm</location>
    </subcellularLocation>
    <text evidence="3">The tmRNA-SmpB complex associates with stalled 70S ribosomes.</text>
</comment>
<evidence type="ECO:0000256" key="3">
    <source>
        <dbReference type="HAMAP-Rule" id="MF_00023"/>
    </source>
</evidence>
<comment type="function">
    <text evidence="3">Required for rescue of stalled ribosomes mediated by trans-translation. Binds to transfer-messenger RNA (tmRNA), required for stable association of tmRNA with ribosomes. tmRNA and SmpB together mimic tRNA shape, replacing the anticodon stem-loop with SmpB. tmRNA is encoded by the ssrA gene; the 2 termini fold to resemble tRNA(Ala) and it encodes a 'tag peptide', a short internal open reading frame. During trans-translation Ala-aminoacylated tmRNA acts like a tRNA, entering the A-site of stalled ribosomes, displacing the stalled mRNA. The ribosome then switches to translate the ORF on the tmRNA; the nascent peptide is terminated with the 'tag peptide' encoded by the tmRNA and targeted for degradation. The ribosome is freed to recommence translation, which seems to be the essential function of trans-translation.</text>
</comment>
<evidence type="ECO:0000256" key="1">
    <source>
        <dbReference type="ARBA" id="ARBA00022490"/>
    </source>
</evidence>
<dbReference type="Pfam" id="PF01668">
    <property type="entry name" value="SmpB"/>
    <property type="match status" value="1"/>
</dbReference>
<keyword evidence="2 3" id="KW-0694">RNA-binding</keyword>
<sequence>MSKNEVNIKNKRARFEYQLDEFFTAGMVLSGTEIKSIRNGKASILEAYCIVDNGQVFIRNMHVSPYENASFYNHSVRSDRKLLLNKKEIKKLEKWVKTKGNTIVPLRLFLSEKGWLKLELATGVGKKLHDKRHDLKEKDDKREMDRLKKIRS</sequence>
<dbReference type="NCBIfam" id="NF003843">
    <property type="entry name" value="PRK05422.1"/>
    <property type="match status" value="1"/>
</dbReference>
<dbReference type="HAMAP" id="MF_00023">
    <property type="entry name" value="SmpB"/>
    <property type="match status" value="1"/>
</dbReference>
<dbReference type="InterPro" id="IPR020081">
    <property type="entry name" value="SsrA-bd_prot_CS"/>
</dbReference>
<protein>
    <recommendedName>
        <fullName evidence="3">SsrA-binding protein</fullName>
    </recommendedName>
    <alternativeName>
        <fullName evidence="3">Small protein B</fullName>
    </alternativeName>
</protein>
<name>A0A556N689_9FLAO</name>
<dbReference type="GO" id="GO:0070929">
    <property type="term" value="P:trans-translation"/>
    <property type="evidence" value="ECO:0007669"/>
    <property type="project" value="UniProtKB-UniRule"/>
</dbReference>
<dbReference type="Proteomes" id="UP000316008">
    <property type="component" value="Unassembled WGS sequence"/>
</dbReference>
<dbReference type="RefSeq" id="WP_144331164.1">
    <property type="nucleotide sequence ID" value="NZ_VLPL01000001.1"/>
</dbReference>
<dbReference type="GO" id="GO:0003723">
    <property type="term" value="F:RNA binding"/>
    <property type="evidence" value="ECO:0007669"/>
    <property type="project" value="UniProtKB-UniRule"/>
</dbReference>
<dbReference type="PANTHER" id="PTHR30308">
    <property type="entry name" value="TMRNA-BINDING COMPONENT OF TRANS-TRANSLATION TAGGING COMPLEX"/>
    <property type="match status" value="1"/>
</dbReference>
<comment type="similarity">
    <text evidence="3">Belongs to the SmpB family.</text>
</comment>
<gene>
    <name evidence="3 4" type="primary">smpB</name>
    <name evidence="4" type="ORF">FO442_00445</name>
</gene>
<dbReference type="NCBIfam" id="TIGR00086">
    <property type="entry name" value="smpB"/>
    <property type="match status" value="1"/>
</dbReference>
<dbReference type="PANTHER" id="PTHR30308:SF2">
    <property type="entry name" value="SSRA-BINDING PROTEIN"/>
    <property type="match status" value="1"/>
</dbReference>
<accession>A0A556N689</accession>
<dbReference type="GO" id="GO:0070930">
    <property type="term" value="P:trans-translation-dependent protein tagging"/>
    <property type="evidence" value="ECO:0007669"/>
    <property type="project" value="TreeGrafter"/>
</dbReference>
<dbReference type="Gene3D" id="2.40.280.10">
    <property type="match status" value="1"/>
</dbReference>
<dbReference type="AlphaFoldDB" id="A0A556N689"/>
<dbReference type="InterPro" id="IPR000037">
    <property type="entry name" value="SsrA-bd_prot"/>
</dbReference>
<keyword evidence="1 3" id="KW-0963">Cytoplasm</keyword>
<keyword evidence="5" id="KW-1185">Reference proteome</keyword>